<protein>
    <submittedName>
        <fullName evidence="1">Uncharacterized protein</fullName>
    </submittedName>
</protein>
<gene>
    <name evidence="1" type="ORF">FLP_19970</name>
</gene>
<keyword evidence="2" id="KW-1185">Reference proteome</keyword>
<accession>A0ABX2XDI7</accession>
<dbReference type="Proteomes" id="UP000093343">
    <property type="component" value="Unassembled WGS sequence"/>
</dbReference>
<comment type="caution">
    <text evidence="1">The sequence shown here is derived from an EMBL/GenBank/DDBJ whole genome shotgun (WGS) entry which is preliminary data.</text>
</comment>
<reference evidence="2" key="1">
    <citation type="submission" date="2016-03" db="EMBL/GenBank/DDBJ databases">
        <title>Draft genome sequence of Paenibacillus glacialis DSM 22343.</title>
        <authorList>
            <person name="Shin S.-K."/>
            <person name="Yi H."/>
        </authorList>
    </citation>
    <scope>NUCLEOTIDE SEQUENCE [LARGE SCALE GENOMIC DNA]</scope>
    <source>
        <strain evidence="2">CCUG 60099</strain>
    </source>
</reference>
<name>A0ABX2XDI7_9FLAO</name>
<evidence type="ECO:0000313" key="2">
    <source>
        <dbReference type="Proteomes" id="UP000093343"/>
    </source>
</evidence>
<evidence type="ECO:0000313" key="1">
    <source>
        <dbReference type="EMBL" id="OCB69948.1"/>
    </source>
</evidence>
<sequence length="63" mass="7059">MKAHIKDVAAEVGPPKILFKLPCSLNSVYTFLVGKDTQKGILKIEIYLNSNTSNFKFQNETSK</sequence>
<proteinExistence type="predicted"/>
<organism evidence="1 2">
    <name type="scientific">Flavobacterium piscis</name>
    <dbReference type="NCBI Taxonomy" id="1114874"/>
    <lineage>
        <taxon>Bacteria</taxon>
        <taxon>Pseudomonadati</taxon>
        <taxon>Bacteroidota</taxon>
        <taxon>Flavobacteriia</taxon>
        <taxon>Flavobacteriales</taxon>
        <taxon>Flavobacteriaceae</taxon>
        <taxon>Flavobacterium</taxon>
    </lineage>
</organism>
<dbReference type="EMBL" id="LVEN01000044">
    <property type="protein sequence ID" value="OCB69948.1"/>
    <property type="molecule type" value="Genomic_DNA"/>
</dbReference>